<feature type="region of interest" description="Disordered" evidence="1">
    <location>
        <begin position="1"/>
        <end position="20"/>
    </location>
</feature>
<dbReference type="EMBL" id="CP027753">
    <property type="protein sequence ID" value="AZE51985.1"/>
    <property type="molecule type" value="Genomic_DNA"/>
</dbReference>
<reference evidence="2 3" key="1">
    <citation type="submission" date="2018-03" db="EMBL/GenBank/DDBJ databases">
        <title>Diversity of phytobeneficial traits revealed by whole-genome analysis of worldwide-isolated phenazine-producing Pseudomonas spp.</title>
        <authorList>
            <person name="Biessy A."/>
            <person name="Novinscak A."/>
            <person name="Blom J."/>
            <person name="Leger G."/>
            <person name="Thomashow L.S."/>
            <person name="Cazorla F.M."/>
            <person name="Josic D."/>
            <person name="Filion M."/>
        </authorList>
    </citation>
    <scope>NUCLEOTIDE SEQUENCE [LARGE SCALE GENOMIC DNA]</scope>
    <source>
        <strain evidence="2 3">B25</strain>
    </source>
</reference>
<evidence type="ECO:0000313" key="3">
    <source>
        <dbReference type="Proteomes" id="UP000268048"/>
    </source>
</evidence>
<organism evidence="2 3">
    <name type="scientific">Pseudomonas chlororaphis</name>
    <dbReference type="NCBI Taxonomy" id="587753"/>
    <lineage>
        <taxon>Bacteria</taxon>
        <taxon>Pseudomonadati</taxon>
        <taxon>Pseudomonadota</taxon>
        <taxon>Gammaproteobacteria</taxon>
        <taxon>Pseudomonadales</taxon>
        <taxon>Pseudomonadaceae</taxon>
        <taxon>Pseudomonas</taxon>
    </lineage>
</organism>
<dbReference type="AlphaFoldDB" id="A0A3G7J7S5"/>
<dbReference type="Proteomes" id="UP000268048">
    <property type="component" value="Chromosome"/>
</dbReference>
<evidence type="ECO:0000313" key="2">
    <source>
        <dbReference type="EMBL" id="AZE51985.1"/>
    </source>
</evidence>
<sequence length="44" mass="4509">MPAPSGILPGQPASAHGIRHPKPAAPEVSIYLTEAGQTPLLCSF</sequence>
<accession>A0A3G7J7S5</accession>
<name>A0A3G7J7S5_9PSED</name>
<gene>
    <name evidence="2" type="ORF">C4K04_6357</name>
</gene>
<evidence type="ECO:0000256" key="1">
    <source>
        <dbReference type="SAM" id="MobiDB-lite"/>
    </source>
</evidence>
<proteinExistence type="predicted"/>
<protein>
    <submittedName>
        <fullName evidence="2">Uncharacterized protein</fullName>
    </submittedName>
</protein>